<dbReference type="Gene3D" id="3.40.50.1820">
    <property type="entry name" value="alpha/beta hydrolase"/>
    <property type="match status" value="1"/>
</dbReference>
<feature type="compositionally biased region" description="Polar residues" evidence="1">
    <location>
        <begin position="510"/>
        <end position="534"/>
    </location>
</feature>
<evidence type="ECO:0000313" key="3">
    <source>
        <dbReference type="Proteomes" id="UP001596296"/>
    </source>
</evidence>
<gene>
    <name evidence="2" type="ORF">ACFQE9_01850</name>
</gene>
<proteinExistence type="predicted"/>
<evidence type="ECO:0008006" key="4">
    <source>
        <dbReference type="Google" id="ProtNLM"/>
    </source>
</evidence>
<keyword evidence="3" id="KW-1185">Reference proteome</keyword>
<feature type="region of interest" description="Disordered" evidence="1">
    <location>
        <begin position="507"/>
        <end position="547"/>
    </location>
</feature>
<dbReference type="RefSeq" id="WP_379739474.1">
    <property type="nucleotide sequence ID" value="NZ_JBHSVN010000002.1"/>
</dbReference>
<feature type="region of interest" description="Disordered" evidence="1">
    <location>
        <begin position="459"/>
        <end position="478"/>
    </location>
</feature>
<dbReference type="SUPFAM" id="SSF53474">
    <property type="entry name" value="alpha/beta-Hydrolases"/>
    <property type="match status" value="1"/>
</dbReference>
<dbReference type="Proteomes" id="UP001596296">
    <property type="component" value="Unassembled WGS sequence"/>
</dbReference>
<evidence type="ECO:0000256" key="1">
    <source>
        <dbReference type="SAM" id="MobiDB-lite"/>
    </source>
</evidence>
<organism evidence="2 3">
    <name type="scientific">Halopenitus salinus</name>
    <dbReference type="NCBI Taxonomy" id="1198295"/>
    <lineage>
        <taxon>Archaea</taxon>
        <taxon>Methanobacteriati</taxon>
        <taxon>Methanobacteriota</taxon>
        <taxon>Stenosarchaea group</taxon>
        <taxon>Halobacteria</taxon>
        <taxon>Halobacteriales</taxon>
        <taxon>Haloferacaceae</taxon>
        <taxon>Halopenitus</taxon>
    </lineage>
</organism>
<accession>A0ABD5UUB9</accession>
<reference evidence="2 3" key="1">
    <citation type="journal article" date="2019" name="Int. J. Syst. Evol. Microbiol.">
        <title>The Global Catalogue of Microorganisms (GCM) 10K type strain sequencing project: providing services to taxonomists for standard genome sequencing and annotation.</title>
        <authorList>
            <consortium name="The Broad Institute Genomics Platform"/>
            <consortium name="The Broad Institute Genome Sequencing Center for Infectious Disease"/>
            <person name="Wu L."/>
            <person name="Ma J."/>
        </authorList>
    </citation>
    <scope>NUCLEOTIDE SEQUENCE [LARGE SCALE GENOMIC DNA]</scope>
    <source>
        <strain evidence="2 3">SKJ47</strain>
    </source>
</reference>
<name>A0ABD5UUB9_9EURY</name>
<feature type="compositionally biased region" description="Polar residues" evidence="1">
    <location>
        <begin position="8"/>
        <end position="17"/>
    </location>
</feature>
<protein>
    <recommendedName>
        <fullName evidence="4">PGF-CTERM sorting domain-containing protein</fullName>
    </recommendedName>
</protein>
<evidence type="ECO:0000313" key="2">
    <source>
        <dbReference type="EMBL" id="MFC6891373.1"/>
    </source>
</evidence>
<feature type="region of interest" description="Disordered" evidence="1">
    <location>
        <begin position="1"/>
        <end position="22"/>
    </location>
</feature>
<sequence>MAAIGHSGSVSAQSTDASIAIDDQETDGQTIVVAEARTDVEATLIIISDHQVDGTNINYRTIELGAGTDVTDRPLELSKPIPETQEIRAEIWADDELLARDSALVAVDESIADAGPAVELVEADPDSGFYLPYALFKPTTDQTTERPIYVQPNNAPRVETRDELQDQITDSEFRAAGELRFPGLIPGLPRLPEDGLDLVQTLAIQTLRPETGLDDITTDAFPQETIERVDEQIVNMIDDARERLGDEGYPVSDLIHMEGFSGAGTFTSRFAFLHPGRVSTISVGGTGAAPLPHDTLNGTRLPYPLGTADYEDLTGRSFDEEAWMNIDQFFFNGEEDQPLPETDPRGYYGISTQYGDRAVDVYGKNRITERLPITMSVYEEAGASMTSKVYEGVGHLVNGEMLDDIVAFHRERSTAEHALFGLSVRRSADQIGVDESVTVTVDIENRVSRVATATPSLSVDQREISTKQKQISPGESETIEFEHSFDTPGSYEFRVDGRRVSGSPIEVVENPQSSAANSSDVSTAGTEPTKSPTPEQDDVTAEEQPGFGVLQAIASAGGLGYLIKRRASNNE</sequence>
<dbReference type="AlphaFoldDB" id="A0ABD5UUB9"/>
<comment type="caution">
    <text evidence="2">The sequence shown here is derived from an EMBL/GenBank/DDBJ whole genome shotgun (WGS) entry which is preliminary data.</text>
</comment>
<dbReference type="InterPro" id="IPR013783">
    <property type="entry name" value="Ig-like_fold"/>
</dbReference>
<dbReference type="EMBL" id="JBHSXL010000002">
    <property type="protein sequence ID" value="MFC6891373.1"/>
    <property type="molecule type" value="Genomic_DNA"/>
</dbReference>
<dbReference type="InterPro" id="IPR029058">
    <property type="entry name" value="AB_hydrolase_fold"/>
</dbReference>
<dbReference type="Gene3D" id="2.60.40.10">
    <property type="entry name" value="Immunoglobulins"/>
    <property type="match status" value="1"/>
</dbReference>